<reference evidence="3" key="1">
    <citation type="submission" date="2023-03" db="EMBL/GenBank/DDBJ databases">
        <title>Massive genome expansion in bonnet fungi (Mycena s.s.) driven by repeated elements and novel gene families across ecological guilds.</title>
        <authorList>
            <consortium name="Lawrence Berkeley National Laboratory"/>
            <person name="Harder C.B."/>
            <person name="Miyauchi S."/>
            <person name="Viragh M."/>
            <person name="Kuo A."/>
            <person name="Thoen E."/>
            <person name="Andreopoulos B."/>
            <person name="Lu D."/>
            <person name="Skrede I."/>
            <person name="Drula E."/>
            <person name="Henrissat B."/>
            <person name="Morin E."/>
            <person name="Kohler A."/>
            <person name="Barry K."/>
            <person name="LaButti K."/>
            <person name="Morin E."/>
            <person name="Salamov A."/>
            <person name="Lipzen A."/>
            <person name="Mereny Z."/>
            <person name="Hegedus B."/>
            <person name="Baldrian P."/>
            <person name="Stursova M."/>
            <person name="Weitz H."/>
            <person name="Taylor A."/>
            <person name="Grigoriev I.V."/>
            <person name="Nagy L.G."/>
            <person name="Martin F."/>
            <person name="Kauserud H."/>
        </authorList>
    </citation>
    <scope>NUCLEOTIDE SEQUENCE</scope>
    <source>
        <strain evidence="3">CBHHK200</strain>
    </source>
</reference>
<evidence type="ECO:0000256" key="2">
    <source>
        <dbReference type="SAM" id="SignalP"/>
    </source>
</evidence>
<feature type="chain" id="PRO_5041987219" description="Secreted protein" evidence="2">
    <location>
        <begin position="26"/>
        <end position="141"/>
    </location>
</feature>
<name>A0AAD6SAE0_9AGAR</name>
<comment type="caution">
    <text evidence="3">The sequence shown here is derived from an EMBL/GenBank/DDBJ whole genome shotgun (WGS) entry which is preliminary data.</text>
</comment>
<evidence type="ECO:0000313" key="3">
    <source>
        <dbReference type="EMBL" id="KAJ7023939.1"/>
    </source>
</evidence>
<evidence type="ECO:0008006" key="5">
    <source>
        <dbReference type="Google" id="ProtNLM"/>
    </source>
</evidence>
<organism evidence="3 4">
    <name type="scientific">Mycena alexandri</name>
    <dbReference type="NCBI Taxonomy" id="1745969"/>
    <lineage>
        <taxon>Eukaryota</taxon>
        <taxon>Fungi</taxon>
        <taxon>Dikarya</taxon>
        <taxon>Basidiomycota</taxon>
        <taxon>Agaricomycotina</taxon>
        <taxon>Agaricomycetes</taxon>
        <taxon>Agaricomycetidae</taxon>
        <taxon>Agaricales</taxon>
        <taxon>Marasmiineae</taxon>
        <taxon>Mycenaceae</taxon>
        <taxon>Mycena</taxon>
    </lineage>
</organism>
<gene>
    <name evidence="3" type="ORF">C8F04DRAFT_1132764</name>
</gene>
<dbReference type="Proteomes" id="UP001218188">
    <property type="component" value="Unassembled WGS sequence"/>
</dbReference>
<protein>
    <recommendedName>
        <fullName evidence="5">Secreted protein</fullName>
    </recommendedName>
</protein>
<dbReference type="AlphaFoldDB" id="A0AAD6SAE0"/>
<sequence length="141" mass="15945">MRRARWPWVLTWCVTRTFVLFQATASLFVPSHPRPRSHRSISYIPPLRPALCPHCPSRTPPHAVRAVCIECRMRQHCAASRACADSYAQSLLPYRHPRLSPPHPSIHAPGLSSSSSHPRHPRIPVYPDSDSHAHAHSPRIP</sequence>
<evidence type="ECO:0000256" key="1">
    <source>
        <dbReference type="SAM" id="MobiDB-lite"/>
    </source>
</evidence>
<dbReference type="EMBL" id="JARJCM010000178">
    <property type="protein sequence ID" value="KAJ7023939.1"/>
    <property type="molecule type" value="Genomic_DNA"/>
</dbReference>
<feature type="region of interest" description="Disordered" evidence="1">
    <location>
        <begin position="95"/>
        <end position="141"/>
    </location>
</feature>
<feature type="signal peptide" evidence="2">
    <location>
        <begin position="1"/>
        <end position="25"/>
    </location>
</feature>
<proteinExistence type="predicted"/>
<evidence type="ECO:0000313" key="4">
    <source>
        <dbReference type="Proteomes" id="UP001218188"/>
    </source>
</evidence>
<keyword evidence="4" id="KW-1185">Reference proteome</keyword>
<keyword evidence="2" id="KW-0732">Signal</keyword>
<accession>A0AAD6SAE0</accession>